<feature type="compositionally biased region" description="Low complexity" evidence="1">
    <location>
        <begin position="71"/>
        <end position="83"/>
    </location>
</feature>
<feature type="region of interest" description="Disordered" evidence="1">
    <location>
        <begin position="65"/>
        <end position="111"/>
    </location>
</feature>
<proteinExistence type="predicted"/>
<feature type="region of interest" description="Disordered" evidence="1">
    <location>
        <begin position="1"/>
        <end position="43"/>
    </location>
</feature>
<protein>
    <submittedName>
        <fullName evidence="2">Uncharacterized protein</fullName>
    </submittedName>
</protein>
<evidence type="ECO:0000313" key="2">
    <source>
        <dbReference type="EMBL" id="JAD73413.1"/>
    </source>
</evidence>
<accession>A0A0A9CG26</accession>
<reference evidence="2" key="1">
    <citation type="submission" date="2014-09" db="EMBL/GenBank/DDBJ databases">
        <authorList>
            <person name="Magalhaes I.L.F."/>
            <person name="Oliveira U."/>
            <person name="Santos F.R."/>
            <person name="Vidigal T.H.D.A."/>
            <person name="Brescovit A.D."/>
            <person name="Santos A.J."/>
        </authorList>
    </citation>
    <scope>NUCLEOTIDE SEQUENCE</scope>
    <source>
        <tissue evidence="2">Shoot tissue taken approximately 20 cm above the soil surface</tissue>
    </source>
</reference>
<feature type="compositionally biased region" description="Polar residues" evidence="1">
    <location>
        <begin position="1"/>
        <end position="20"/>
    </location>
</feature>
<dbReference type="AlphaFoldDB" id="A0A0A9CG26"/>
<sequence length="133" mass="13848">MPHPANQTSEWLGTPNQASTGGEEAPRRGGARGLPGDIRATASVRDGIGDGRIFELCTDARAAQHPFHAASGSPSRSPFSSISPPTPRPGGLPSLGRAHRRSHAGPQLANGEAMEMGLASSNSMLCARRFARI</sequence>
<organism evidence="2">
    <name type="scientific">Arundo donax</name>
    <name type="common">Giant reed</name>
    <name type="synonym">Donax arundinaceus</name>
    <dbReference type="NCBI Taxonomy" id="35708"/>
    <lineage>
        <taxon>Eukaryota</taxon>
        <taxon>Viridiplantae</taxon>
        <taxon>Streptophyta</taxon>
        <taxon>Embryophyta</taxon>
        <taxon>Tracheophyta</taxon>
        <taxon>Spermatophyta</taxon>
        <taxon>Magnoliopsida</taxon>
        <taxon>Liliopsida</taxon>
        <taxon>Poales</taxon>
        <taxon>Poaceae</taxon>
        <taxon>PACMAD clade</taxon>
        <taxon>Arundinoideae</taxon>
        <taxon>Arundineae</taxon>
        <taxon>Arundo</taxon>
    </lineage>
</organism>
<reference evidence="2" key="2">
    <citation type="journal article" date="2015" name="Data Brief">
        <title>Shoot transcriptome of the giant reed, Arundo donax.</title>
        <authorList>
            <person name="Barrero R.A."/>
            <person name="Guerrero F.D."/>
            <person name="Moolhuijzen P."/>
            <person name="Goolsby J.A."/>
            <person name="Tidwell J."/>
            <person name="Bellgard S.E."/>
            <person name="Bellgard M.I."/>
        </authorList>
    </citation>
    <scope>NUCLEOTIDE SEQUENCE</scope>
    <source>
        <tissue evidence="2">Shoot tissue taken approximately 20 cm above the soil surface</tissue>
    </source>
</reference>
<name>A0A0A9CG26_ARUDO</name>
<evidence type="ECO:0000256" key="1">
    <source>
        <dbReference type="SAM" id="MobiDB-lite"/>
    </source>
</evidence>
<dbReference type="EMBL" id="GBRH01224482">
    <property type="protein sequence ID" value="JAD73413.1"/>
    <property type="molecule type" value="Transcribed_RNA"/>
</dbReference>